<feature type="compositionally biased region" description="Polar residues" evidence="1">
    <location>
        <begin position="85"/>
        <end position="102"/>
    </location>
</feature>
<sequence>MKKMPKRRRLDGLSHNWSQFGNESDGDFGDHHHKHGDEEVNDGPTPQPNHSLDNNDNNDSVCDNELSVLADCPLASTTATKTVTHELNGQSLSPNLDENQLISRRKSNRISKPIQRSLE</sequence>
<gene>
    <name evidence="2" type="ORF">ONB1V03_LOCUS9180</name>
</gene>
<feature type="non-terminal residue" evidence="2">
    <location>
        <position position="1"/>
    </location>
</feature>
<dbReference type="EMBL" id="CAJPVJ010005639">
    <property type="protein sequence ID" value="CAG2169706.1"/>
    <property type="molecule type" value="Genomic_DNA"/>
</dbReference>
<name>A0A7R9M2R0_9ACAR</name>
<accession>A0A7R9M2R0</accession>
<dbReference type="AlphaFoldDB" id="A0A7R9M2R0"/>
<organism evidence="2">
    <name type="scientific">Oppiella nova</name>
    <dbReference type="NCBI Taxonomy" id="334625"/>
    <lineage>
        <taxon>Eukaryota</taxon>
        <taxon>Metazoa</taxon>
        <taxon>Ecdysozoa</taxon>
        <taxon>Arthropoda</taxon>
        <taxon>Chelicerata</taxon>
        <taxon>Arachnida</taxon>
        <taxon>Acari</taxon>
        <taxon>Acariformes</taxon>
        <taxon>Sarcoptiformes</taxon>
        <taxon>Oribatida</taxon>
        <taxon>Brachypylina</taxon>
        <taxon>Oppioidea</taxon>
        <taxon>Oppiidae</taxon>
        <taxon>Oppiella</taxon>
    </lineage>
</organism>
<feature type="region of interest" description="Disordered" evidence="1">
    <location>
        <begin position="85"/>
        <end position="119"/>
    </location>
</feature>
<protein>
    <submittedName>
        <fullName evidence="2">Uncharacterized protein</fullName>
    </submittedName>
</protein>
<evidence type="ECO:0000313" key="2">
    <source>
        <dbReference type="EMBL" id="CAD7652519.1"/>
    </source>
</evidence>
<evidence type="ECO:0000256" key="1">
    <source>
        <dbReference type="SAM" id="MobiDB-lite"/>
    </source>
</evidence>
<dbReference type="Proteomes" id="UP000728032">
    <property type="component" value="Unassembled WGS sequence"/>
</dbReference>
<dbReference type="EMBL" id="OC920464">
    <property type="protein sequence ID" value="CAD7652519.1"/>
    <property type="molecule type" value="Genomic_DNA"/>
</dbReference>
<keyword evidence="3" id="KW-1185">Reference proteome</keyword>
<proteinExistence type="predicted"/>
<feature type="region of interest" description="Disordered" evidence="1">
    <location>
        <begin position="1"/>
        <end position="63"/>
    </location>
</feature>
<reference evidence="2" key="1">
    <citation type="submission" date="2020-11" db="EMBL/GenBank/DDBJ databases">
        <authorList>
            <person name="Tran Van P."/>
        </authorList>
    </citation>
    <scope>NUCLEOTIDE SEQUENCE</scope>
</reference>
<evidence type="ECO:0000313" key="3">
    <source>
        <dbReference type="Proteomes" id="UP000728032"/>
    </source>
</evidence>